<proteinExistence type="predicted"/>
<gene>
    <name evidence="2" type="ORF">GAB14E_0337</name>
</gene>
<dbReference type="RefSeq" id="WP_033081327.1">
    <property type="nucleotide sequence ID" value="NZ_JQEC01000011.1"/>
</dbReference>
<keyword evidence="1" id="KW-0732">Signal</keyword>
<evidence type="ECO:0000256" key="1">
    <source>
        <dbReference type="SAM" id="SignalP"/>
    </source>
</evidence>
<organism evidence="2 3">
    <name type="scientific">Colwellia psychrerythraea</name>
    <name type="common">Vibrio psychroerythus</name>
    <dbReference type="NCBI Taxonomy" id="28229"/>
    <lineage>
        <taxon>Bacteria</taxon>
        <taxon>Pseudomonadati</taxon>
        <taxon>Pseudomonadota</taxon>
        <taxon>Gammaproteobacteria</taxon>
        <taxon>Alteromonadales</taxon>
        <taxon>Colwelliaceae</taxon>
        <taxon>Colwellia</taxon>
    </lineage>
</organism>
<comment type="caution">
    <text evidence="2">The sequence shown here is derived from an EMBL/GenBank/DDBJ whole genome shotgun (WGS) entry which is preliminary data.</text>
</comment>
<dbReference type="EMBL" id="JQEC01000011">
    <property type="protein sequence ID" value="KGJ96390.1"/>
    <property type="molecule type" value="Genomic_DNA"/>
</dbReference>
<reference evidence="2 3" key="1">
    <citation type="submission" date="2014-08" db="EMBL/GenBank/DDBJ databases">
        <title>Genomic and Phenotypic Diversity of Colwellia psychrerythraea strains from Disparate Marine Basins.</title>
        <authorList>
            <person name="Techtmann S.M."/>
            <person name="Stelling S.C."/>
            <person name="Utturkar S.M."/>
            <person name="Alshibli N."/>
            <person name="Harris A."/>
            <person name="Brown S.D."/>
            <person name="Hazen T.C."/>
        </authorList>
    </citation>
    <scope>NUCLEOTIDE SEQUENCE [LARGE SCALE GENOMIC DNA]</scope>
    <source>
        <strain evidence="2 3">GAB14E</strain>
    </source>
</reference>
<name>A0A099L1R5_COLPS</name>
<accession>A0A099L1R5</accession>
<dbReference type="AlphaFoldDB" id="A0A099L1R5"/>
<dbReference type="InterPro" id="IPR011250">
    <property type="entry name" value="OMP/PagP_B-barrel"/>
</dbReference>
<dbReference type="PATRIC" id="fig|28229.3.peg.1275"/>
<protein>
    <recommendedName>
        <fullName evidence="4">Outer membrane protein beta-barrel domain-containing protein</fullName>
    </recommendedName>
</protein>
<dbReference type="Proteomes" id="UP000029868">
    <property type="component" value="Unassembled WGS sequence"/>
</dbReference>
<dbReference type="SUPFAM" id="SSF56925">
    <property type="entry name" value="OMPA-like"/>
    <property type="match status" value="1"/>
</dbReference>
<feature type="chain" id="PRO_5001957564" description="Outer membrane protein beta-barrel domain-containing protein" evidence="1">
    <location>
        <begin position="23"/>
        <end position="187"/>
    </location>
</feature>
<evidence type="ECO:0000313" key="2">
    <source>
        <dbReference type="EMBL" id="KGJ96390.1"/>
    </source>
</evidence>
<sequence length="187" mass="20106">MKKFISTSIAGFLLASSMNVQAEGPVLSEDFKQVTLGVGVYSLVIADDNNYYQDDELSGFGISAMYSFNDSFAVRGQYYSLEHDSFSAIEDKGFDIVAYFGTGLATTGFKAYIGGGVFNENWKTTGFKQGFSGLQLNGGVGYSWDVIALDLVLGIREAGDYKSFSADQGITIDPSAVSSSLIISARF</sequence>
<dbReference type="OrthoDB" id="6371503at2"/>
<feature type="signal peptide" evidence="1">
    <location>
        <begin position="1"/>
        <end position="22"/>
    </location>
</feature>
<dbReference type="Gene3D" id="2.40.160.20">
    <property type="match status" value="1"/>
</dbReference>
<evidence type="ECO:0008006" key="4">
    <source>
        <dbReference type="Google" id="ProtNLM"/>
    </source>
</evidence>
<evidence type="ECO:0000313" key="3">
    <source>
        <dbReference type="Proteomes" id="UP000029868"/>
    </source>
</evidence>